<feature type="domain" description="Amidohydrolase-related" evidence="1">
    <location>
        <begin position="54"/>
        <end position="359"/>
    </location>
</feature>
<protein>
    <submittedName>
        <fullName evidence="2">Amidohydrolase family protein</fullName>
    </submittedName>
</protein>
<sequence>MAPVVPPEARGVTHLTGPVLVGDDDVRAQGWIVDGRMSYEAPAGRHVDATLDGVVVPGLVDVHCHVGLDGGGAVDADLALKQAQQDRDSGTLLIRDAGSPTDTAFLHGVLDAPRLIRAGRFIARPKRYLRHYAREIEVEDLPRVMAEEARKGDGWVKIIADWIDRDAGDLTPLWPAKTLKHGIAAAHDEGARVTAHTFARESIQALLDGGIDCLEHGTGMTDDHLAQAADLGVPVVPTLLQVDNFVGYAAQGQARFPAYAARMRAMHERRHEHVRQLHARGVPLLVGTDAGGTIGHGRLPEEAAQMAMAGVPAADVLASASWRARAFLGVPSLGEGASADLVVYASDPREDIAALADPAHILLRGVRVAP</sequence>
<dbReference type="RefSeq" id="WP_313541992.1">
    <property type="nucleotide sequence ID" value="NZ_CP134880.1"/>
</dbReference>
<dbReference type="InterPro" id="IPR032466">
    <property type="entry name" value="Metal_Hydrolase"/>
</dbReference>
<gene>
    <name evidence="2" type="ORF">RN607_08920</name>
</gene>
<proteinExistence type="predicted"/>
<dbReference type="PANTHER" id="PTHR43135">
    <property type="entry name" value="ALPHA-D-RIBOSE 1-METHYLPHOSPHONATE 5-TRIPHOSPHATE DIPHOSPHATASE"/>
    <property type="match status" value="1"/>
</dbReference>
<dbReference type="Gene3D" id="3.20.20.140">
    <property type="entry name" value="Metal-dependent hydrolases"/>
    <property type="match status" value="1"/>
</dbReference>
<dbReference type="InterPro" id="IPR011059">
    <property type="entry name" value="Metal-dep_hydrolase_composite"/>
</dbReference>
<dbReference type="InterPro" id="IPR051781">
    <property type="entry name" value="Metallo-dep_Hydrolase"/>
</dbReference>
<dbReference type="Pfam" id="PF01979">
    <property type="entry name" value="Amidohydro_1"/>
    <property type="match status" value="1"/>
</dbReference>
<dbReference type="KEGG" id="dcp:RN607_08920"/>
<evidence type="ECO:0000259" key="1">
    <source>
        <dbReference type="Pfam" id="PF01979"/>
    </source>
</evidence>
<dbReference type="PANTHER" id="PTHR43135:SF4">
    <property type="entry name" value="AMIDOHYDROLASE-RELATED DOMAIN-CONTAINING PROTEIN"/>
    <property type="match status" value="1"/>
</dbReference>
<dbReference type="SUPFAM" id="SSF51556">
    <property type="entry name" value="Metallo-dependent hydrolases"/>
    <property type="match status" value="1"/>
</dbReference>
<dbReference type="InterPro" id="IPR006680">
    <property type="entry name" value="Amidohydro-rel"/>
</dbReference>
<dbReference type="Gene3D" id="2.30.40.10">
    <property type="entry name" value="Urease, subunit C, domain 1"/>
    <property type="match status" value="1"/>
</dbReference>
<dbReference type="Proteomes" id="UP001303408">
    <property type="component" value="Chromosome"/>
</dbReference>
<name>A0AA96FD29_9MICO</name>
<reference evidence="2" key="1">
    <citation type="submission" date="2023-09" db="EMBL/GenBank/DDBJ databases">
        <title>Demequina sp. a novel bacteria isolated from Capsicum annuum.</title>
        <authorList>
            <person name="Humaira Z."/>
            <person name="Lee J."/>
            <person name="Cho D."/>
        </authorList>
    </citation>
    <scope>NUCLEOTIDE SEQUENCE</scope>
    <source>
        <strain evidence="2">PMTSA13</strain>
    </source>
</reference>
<accession>A0AA96FD29</accession>
<evidence type="ECO:0000313" key="2">
    <source>
        <dbReference type="EMBL" id="WNM26321.1"/>
    </source>
</evidence>
<dbReference type="EMBL" id="CP134880">
    <property type="protein sequence ID" value="WNM26321.1"/>
    <property type="molecule type" value="Genomic_DNA"/>
</dbReference>
<dbReference type="AlphaFoldDB" id="A0AA96FD29"/>
<dbReference type="GO" id="GO:0016810">
    <property type="term" value="F:hydrolase activity, acting on carbon-nitrogen (but not peptide) bonds"/>
    <property type="evidence" value="ECO:0007669"/>
    <property type="project" value="InterPro"/>
</dbReference>
<organism evidence="2">
    <name type="scientific">Demequina capsici</name>
    <dbReference type="NCBI Taxonomy" id="3075620"/>
    <lineage>
        <taxon>Bacteria</taxon>
        <taxon>Bacillati</taxon>
        <taxon>Actinomycetota</taxon>
        <taxon>Actinomycetes</taxon>
        <taxon>Micrococcales</taxon>
        <taxon>Demequinaceae</taxon>
        <taxon>Demequina</taxon>
    </lineage>
</organism>